<dbReference type="Gene3D" id="2.60.120.380">
    <property type="match status" value="2"/>
</dbReference>
<keyword evidence="2" id="KW-1185">Reference proteome</keyword>
<gene>
    <name evidence="1" type="ORF">D2V17_00150</name>
</gene>
<evidence type="ECO:0000313" key="2">
    <source>
        <dbReference type="Proteomes" id="UP000265366"/>
    </source>
</evidence>
<accession>A0A3A1PHV3</accession>
<comment type="caution">
    <text evidence="1">The sequence shown here is derived from an EMBL/GenBank/DDBJ whole genome shotgun (WGS) entry which is preliminary data.</text>
</comment>
<reference evidence="1 2" key="1">
    <citation type="submission" date="2018-08" db="EMBL/GenBank/DDBJ databases">
        <title>Erythrobacter zhengii sp.nov., a bacterium isolated from deep-sea sediment.</title>
        <authorList>
            <person name="Fang C."/>
            <person name="Wu Y.-H."/>
            <person name="Sun C."/>
            <person name="Wang H."/>
            <person name="Cheng H."/>
            <person name="Meng F.-X."/>
            <person name="Wang C.-S."/>
            <person name="Xu X.-W."/>
        </authorList>
    </citation>
    <scope>NUCLEOTIDE SEQUENCE [LARGE SCALE GENOMIC DNA]</scope>
    <source>
        <strain evidence="1 2">CCTCC AB 2015396</strain>
    </source>
</reference>
<sequence>MAALLAGAAMAVPAAAQPVRNLDHEETNARVFNGVYNDKPVLFEVTLPAGQAMRVDVMSTSELDPYLKIYNAETGDLIAENDDGGEGLNSRAMVTATQDMHLRIAVSSYGARDEADGLVGTGEEIVEGGFVSGSSFDLKLTVLDYEVQPVRAVTWGSEEKGQFFGGEEHLYTITGEEGLLLEVAMIADPDDSSGLDPYLTLRDASGKTLAQNDDGGEGLNALLRYVMTGNETYTIVASGLGDSAGGYSLRVAPRREPIVQAPLQVVAIGDTATGRIGAGYENGDIDPSSLDYQLSESALAAISSGRAGEITVRMSKAKSEDADFGNGLDPYLELGFDTPLGFAVVQNDDDSAGDFNAMIPIDLSVLKNNPEMLSALRIKVKGYGESTGDYVLTVTSGLEPVDSEYGEYLESAIDPVASPPVQVQSSPMAFPARH</sequence>
<dbReference type="AlphaFoldDB" id="A0A3A1PHV3"/>
<dbReference type="Proteomes" id="UP000265366">
    <property type="component" value="Unassembled WGS sequence"/>
</dbReference>
<proteinExistence type="predicted"/>
<evidence type="ECO:0008006" key="3">
    <source>
        <dbReference type="Google" id="ProtNLM"/>
    </source>
</evidence>
<protein>
    <recommendedName>
        <fullName evidence="3">Peptidase C-terminal archaeal/bacterial domain-containing protein</fullName>
    </recommendedName>
</protein>
<organism evidence="1 2">
    <name type="scientific">Aurantiacibacter xanthus</name>
    <dbReference type="NCBI Taxonomy" id="1784712"/>
    <lineage>
        <taxon>Bacteria</taxon>
        <taxon>Pseudomonadati</taxon>
        <taxon>Pseudomonadota</taxon>
        <taxon>Alphaproteobacteria</taxon>
        <taxon>Sphingomonadales</taxon>
        <taxon>Erythrobacteraceae</taxon>
        <taxon>Aurantiacibacter</taxon>
    </lineage>
</organism>
<evidence type="ECO:0000313" key="1">
    <source>
        <dbReference type="EMBL" id="RIV93409.1"/>
    </source>
</evidence>
<dbReference type="EMBL" id="QXFM01000002">
    <property type="protein sequence ID" value="RIV93409.1"/>
    <property type="molecule type" value="Genomic_DNA"/>
</dbReference>
<name>A0A3A1PHV3_9SPHN</name>